<evidence type="ECO:0000313" key="2">
    <source>
        <dbReference type="Proteomes" id="UP000179275"/>
    </source>
</evidence>
<protein>
    <submittedName>
        <fullName evidence="1">Uncharacterized protein</fullName>
    </submittedName>
</protein>
<accession>A0A1F6W0N3</accession>
<dbReference type="AlphaFoldDB" id="A0A1F6W0N3"/>
<name>A0A1F6W0N3_9BACT</name>
<proteinExistence type="predicted"/>
<gene>
    <name evidence="1" type="ORF">A3C67_01005</name>
</gene>
<comment type="caution">
    <text evidence="1">The sequence shown here is derived from an EMBL/GenBank/DDBJ whole genome shotgun (WGS) entry which is preliminary data.</text>
</comment>
<reference evidence="1 2" key="1">
    <citation type="journal article" date="2016" name="Nat. Commun.">
        <title>Thousands of microbial genomes shed light on interconnected biogeochemical processes in an aquifer system.</title>
        <authorList>
            <person name="Anantharaman K."/>
            <person name="Brown C.T."/>
            <person name="Hug L.A."/>
            <person name="Sharon I."/>
            <person name="Castelle C.J."/>
            <person name="Probst A.J."/>
            <person name="Thomas B.C."/>
            <person name="Singh A."/>
            <person name="Wilkins M.J."/>
            <person name="Karaoz U."/>
            <person name="Brodie E.L."/>
            <person name="Williams K.H."/>
            <person name="Hubbard S.S."/>
            <person name="Banfield J.F."/>
        </authorList>
    </citation>
    <scope>NUCLEOTIDE SEQUENCE [LARGE SCALE GENOMIC DNA]</scope>
</reference>
<evidence type="ECO:0000313" key="1">
    <source>
        <dbReference type="EMBL" id="OGI75439.1"/>
    </source>
</evidence>
<dbReference type="Proteomes" id="UP000179275">
    <property type="component" value="Unassembled WGS sequence"/>
</dbReference>
<organism evidence="1 2">
    <name type="scientific">Candidatus Nomurabacteria bacterium RIFCSPHIGHO2_02_FULL_42_19</name>
    <dbReference type="NCBI Taxonomy" id="1801756"/>
    <lineage>
        <taxon>Bacteria</taxon>
        <taxon>Candidatus Nomuraibacteriota</taxon>
    </lineage>
</organism>
<dbReference type="STRING" id="1801756.A3C67_01005"/>
<dbReference type="EMBL" id="MFUG01000018">
    <property type="protein sequence ID" value="OGI75439.1"/>
    <property type="molecule type" value="Genomic_DNA"/>
</dbReference>
<sequence length="156" mass="17574">MSERFRIRRKFEIQNPPKKKFEIIQDPQEVNDDTPISQIDPISEGGLTPRNRGDLDHFVEAPLLEACQILFDKGIKTIFSSANKNDLSNQEAYIAIDYSTLSPYNQRIAKSLGEIHMAHGSVPAPAVNLMIPIEQNTTVGQVRNAARLLVSKFKQQ</sequence>